<feature type="region of interest" description="Disordered" evidence="1">
    <location>
        <begin position="205"/>
        <end position="233"/>
    </location>
</feature>
<feature type="compositionally biased region" description="Basic residues" evidence="1">
    <location>
        <begin position="391"/>
        <end position="400"/>
    </location>
</feature>
<organism evidence="2 3">
    <name type="scientific">Daphnia sinensis</name>
    <dbReference type="NCBI Taxonomy" id="1820382"/>
    <lineage>
        <taxon>Eukaryota</taxon>
        <taxon>Metazoa</taxon>
        <taxon>Ecdysozoa</taxon>
        <taxon>Arthropoda</taxon>
        <taxon>Crustacea</taxon>
        <taxon>Branchiopoda</taxon>
        <taxon>Diplostraca</taxon>
        <taxon>Cladocera</taxon>
        <taxon>Anomopoda</taxon>
        <taxon>Daphniidae</taxon>
        <taxon>Daphnia</taxon>
        <taxon>Daphnia similis group</taxon>
    </lineage>
</organism>
<keyword evidence="3" id="KW-1185">Reference proteome</keyword>
<comment type="caution">
    <text evidence="2">The sequence shown here is derived from an EMBL/GenBank/DDBJ whole genome shotgun (WGS) entry which is preliminary data.</text>
</comment>
<feature type="compositionally biased region" description="Polar residues" evidence="1">
    <location>
        <begin position="130"/>
        <end position="139"/>
    </location>
</feature>
<dbReference type="EMBL" id="WJBH02000009">
    <property type="protein sequence ID" value="KAI9553602.1"/>
    <property type="molecule type" value="Genomic_DNA"/>
</dbReference>
<feature type="compositionally biased region" description="Polar residues" evidence="1">
    <location>
        <begin position="211"/>
        <end position="221"/>
    </location>
</feature>
<accession>A0AAD5KJ74</accession>
<dbReference type="Proteomes" id="UP000820818">
    <property type="component" value="Linkage Group LG9"/>
</dbReference>
<evidence type="ECO:0000256" key="1">
    <source>
        <dbReference type="SAM" id="MobiDB-lite"/>
    </source>
</evidence>
<sequence length="475" mass="53799">MDNISLNGQLELRQSRSGRILIPRLRTWTGERAIVNKKGALEILEGNVDYTSTFLSERSLSKASSSDNHSHISFSKPVHSQKKLVKDLSECVSKKERKIKNKKNVKCQTKASPKKSLQQEKKSPEKCRSSRNTVSSPNKISPLKIEKQKKTISATKVRTPSPRKNLRKQQPQPQEEEVDIFGPEFQPTVRLVRLLPEEILSLTEREDQSLRKNSPSKSIKLSKNKETTNGHNKKKVKQVVQINLIDLNNTRSRRSSNRHRPHTVRETQKILSVLNHSKNGEELEDEAMSTAAFFGHSPNRPAMKLLDEAVETLRNDFESDDNLSIRAISERESSPMSSAVSPIGSFHETDAEISGREDGLLAVSPAIGNTTEFQRARLLHRTLKDKAKLLRKAQSHRKKNISLDSSTRPVNTTPSSSQLLKPRMMRALEKDLKKKTSTSRGKWDYSTYYRGNLLHVTINSDSETDDSEVDSLDEL</sequence>
<reference evidence="2 3" key="1">
    <citation type="submission" date="2022-05" db="EMBL/GenBank/DDBJ databases">
        <title>A multi-omics perspective on studying reproductive biology in Daphnia sinensis.</title>
        <authorList>
            <person name="Jia J."/>
        </authorList>
    </citation>
    <scope>NUCLEOTIDE SEQUENCE [LARGE SCALE GENOMIC DNA]</scope>
    <source>
        <strain evidence="2 3">WSL</strain>
    </source>
</reference>
<evidence type="ECO:0000313" key="2">
    <source>
        <dbReference type="EMBL" id="KAI9553602.1"/>
    </source>
</evidence>
<feature type="region of interest" description="Disordered" evidence="1">
    <location>
        <begin position="391"/>
        <end position="423"/>
    </location>
</feature>
<dbReference type="AlphaFoldDB" id="A0AAD5KJ74"/>
<feature type="region of interest" description="Disordered" evidence="1">
    <location>
        <begin position="99"/>
        <end position="179"/>
    </location>
</feature>
<gene>
    <name evidence="2" type="ORF">GHT06_021523</name>
</gene>
<protein>
    <submittedName>
        <fullName evidence="2">Uncharacterized protein</fullName>
    </submittedName>
</protein>
<feature type="compositionally biased region" description="Polar residues" evidence="1">
    <location>
        <begin position="402"/>
        <end position="419"/>
    </location>
</feature>
<feature type="compositionally biased region" description="Basic and acidic residues" evidence="1">
    <location>
        <begin position="117"/>
        <end position="128"/>
    </location>
</feature>
<name>A0AAD5KJ74_9CRUS</name>
<proteinExistence type="predicted"/>
<evidence type="ECO:0000313" key="3">
    <source>
        <dbReference type="Proteomes" id="UP000820818"/>
    </source>
</evidence>